<sequence length="319" mass="35525">MPQATEDMRSSHTADRNKQDQPDLNRSRRSGGWRLNVAERKSRSLEISVHRIDRPTRSSYNLHETVKSAYHGHILTRSKPRQTVPAATHSDIPLPPITGSRSTSGKVEHTVAPLIHRKESAKPKGYSTRLPTGNMMRNTVFHMIVTPSRKANQESKKYNQISVALAGGDKAAVQDSETTSRLIKQTFDAQPGASLTQAPLDPPVRQKKNDASDPGANDSSMMMPVRVKHDASLCKARRQRDFCSDDSAIETESGVSEDKGHPERLMEDSDDEYYTDQRIAEWVLKVNSSLFSTGNDEMKSSKPAEEQDVATIKIIYTGD</sequence>
<protein>
    <submittedName>
        <fullName evidence="2">Uncharacterized protein</fullName>
    </submittedName>
</protein>
<feature type="region of interest" description="Disordered" evidence="1">
    <location>
        <begin position="79"/>
        <end position="106"/>
    </location>
</feature>
<feature type="compositionally biased region" description="Basic and acidic residues" evidence="1">
    <location>
        <begin position="1"/>
        <end position="26"/>
    </location>
</feature>
<organism evidence="2 3">
    <name type="scientific">Scomber scombrus</name>
    <name type="common">Atlantic mackerel</name>
    <name type="synonym">Scomber vernalis</name>
    <dbReference type="NCBI Taxonomy" id="13677"/>
    <lineage>
        <taxon>Eukaryota</taxon>
        <taxon>Metazoa</taxon>
        <taxon>Chordata</taxon>
        <taxon>Craniata</taxon>
        <taxon>Vertebrata</taxon>
        <taxon>Euteleostomi</taxon>
        <taxon>Actinopterygii</taxon>
        <taxon>Neopterygii</taxon>
        <taxon>Teleostei</taxon>
        <taxon>Neoteleostei</taxon>
        <taxon>Acanthomorphata</taxon>
        <taxon>Pelagiaria</taxon>
        <taxon>Scombriformes</taxon>
        <taxon>Scombridae</taxon>
        <taxon>Scomber</taxon>
    </lineage>
</organism>
<name>A0AAV1PX09_SCOSC</name>
<feature type="region of interest" description="Disordered" evidence="1">
    <location>
        <begin position="1"/>
        <end position="35"/>
    </location>
</feature>
<keyword evidence="3" id="KW-1185">Reference proteome</keyword>
<evidence type="ECO:0000313" key="3">
    <source>
        <dbReference type="Proteomes" id="UP001314229"/>
    </source>
</evidence>
<feature type="region of interest" description="Disordered" evidence="1">
    <location>
        <begin position="249"/>
        <end position="270"/>
    </location>
</feature>
<comment type="caution">
    <text evidence="2">The sequence shown here is derived from an EMBL/GenBank/DDBJ whole genome shotgun (WGS) entry which is preliminary data.</text>
</comment>
<accession>A0AAV1PX09</accession>
<dbReference type="AlphaFoldDB" id="A0AAV1PX09"/>
<dbReference type="Proteomes" id="UP001314229">
    <property type="component" value="Unassembled WGS sequence"/>
</dbReference>
<feature type="compositionally biased region" description="Basic and acidic residues" evidence="1">
    <location>
        <begin position="256"/>
        <end position="267"/>
    </location>
</feature>
<evidence type="ECO:0000256" key="1">
    <source>
        <dbReference type="SAM" id="MobiDB-lite"/>
    </source>
</evidence>
<feature type="region of interest" description="Disordered" evidence="1">
    <location>
        <begin position="187"/>
        <end position="221"/>
    </location>
</feature>
<evidence type="ECO:0000313" key="2">
    <source>
        <dbReference type="EMBL" id="CAK6976482.1"/>
    </source>
</evidence>
<gene>
    <name evidence="2" type="ORF">FSCOSCO3_A031215</name>
</gene>
<dbReference type="EMBL" id="CAWUFR010000351">
    <property type="protein sequence ID" value="CAK6976482.1"/>
    <property type="molecule type" value="Genomic_DNA"/>
</dbReference>
<reference evidence="2 3" key="1">
    <citation type="submission" date="2024-01" db="EMBL/GenBank/DDBJ databases">
        <authorList>
            <person name="Alioto T."/>
            <person name="Alioto T."/>
            <person name="Gomez Garrido J."/>
        </authorList>
    </citation>
    <scope>NUCLEOTIDE SEQUENCE [LARGE SCALE GENOMIC DNA]</scope>
</reference>
<proteinExistence type="predicted"/>